<accession>A0A4U0NJ68</accession>
<sequence length="53" mass="5751">MAVVAAAREIVQCEPLGVHYQLGDVGQLRPVDRRFDIAVGVQCLNYAVDILPA</sequence>
<evidence type="ECO:0000313" key="1">
    <source>
        <dbReference type="EMBL" id="TJZ54113.1"/>
    </source>
</evidence>
<keyword evidence="2" id="KW-1185">Reference proteome</keyword>
<proteinExistence type="predicted"/>
<name>A0A4U0NJ68_9ACTN</name>
<protein>
    <submittedName>
        <fullName evidence="1">Class I SAM-dependent methyltransferase</fullName>
    </submittedName>
</protein>
<dbReference type="Proteomes" id="UP000308697">
    <property type="component" value="Unassembled WGS sequence"/>
</dbReference>
<dbReference type="EMBL" id="SUMB01000004">
    <property type="protein sequence ID" value="TJZ54113.1"/>
    <property type="molecule type" value="Genomic_DNA"/>
</dbReference>
<keyword evidence="1" id="KW-0808">Transferase</keyword>
<gene>
    <name evidence="1" type="ORF">FCH28_13005</name>
</gene>
<dbReference type="GO" id="GO:0032259">
    <property type="term" value="P:methylation"/>
    <property type="evidence" value="ECO:0007669"/>
    <property type="project" value="UniProtKB-KW"/>
</dbReference>
<dbReference type="RefSeq" id="WP_136740040.1">
    <property type="nucleotide sequence ID" value="NZ_SUMB01000004.1"/>
</dbReference>
<dbReference type="GO" id="GO:0008168">
    <property type="term" value="F:methyltransferase activity"/>
    <property type="evidence" value="ECO:0007669"/>
    <property type="project" value="UniProtKB-KW"/>
</dbReference>
<keyword evidence="1" id="KW-0489">Methyltransferase</keyword>
<organism evidence="1 2">
    <name type="scientific">Streptomyces piniterrae</name>
    <dbReference type="NCBI Taxonomy" id="2571125"/>
    <lineage>
        <taxon>Bacteria</taxon>
        <taxon>Bacillati</taxon>
        <taxon>Actinomycetota</taxon>
        <taxon>Actinomycetes</taxon>
        <taxon>Kitasatosporales</taxon>
        <taxon>Streptomycetaceae</taxon>
        <taxon>Streptomyces</taxon>
    </lineage>
</organism>
<evidence type="ECO:0000313" key="2">
    <source>
        <dbReference type="Proteomes" id="UP000308697"/>
    </source>
</evidence>
<reference evidence="1 2" key="1">
    <citation type="submission" date="2019-04" db="EMBL/GenBank/DDBJ databases">
        <title>Streptomyces piniterrae sp. nov., a heliquinomycin-producing actinomycete isolated from rhizosphere soil of Pinus yunnanensis.</title>
        <authorList>
            <person name="Zhuang X."/>
            <person name="Zhao J."/>
        </authorList>
    </citation>
    <scope>NUCLEOTIDE SEQUENCE [LARGE SCALE GENOMIC DNA]</scope>
    <source>
        <strain evidence="2">jys28</strain>
    </source>
</reference>
<dbReference type="AlphaFoldDB" id="A0A4U0NJ68"/>
<comment type="caution">
    <text evidence="1">The sequence shown here is derived from an EMBL/GenBank/DDBJ whole genome shotgun (WGS) entry which is preliminary data.</text>
</comment>